<dbReference type="RefSeq" id="WP_148595164.1">
    <property type="nucleotide sequence ID" value="NZ_CP042997.1"/>
</dbReference>
<dbReference type="InterPro" id="IPR006311">
    <property type="entry name" value="TAT_signal"/>
</dbReference>
<accession>A0A5B9W5U9</accession>
<dbReference type="Pfam" id="PF10518">
    <property type="entry name" value="TAT_signal"/>
    <property type="match status" value="1"/>
</dbReference>
<sequence>MDRRDFLKAAAITGAAASAPSEPAEAAAPDAPRPAPIPGPAPAVLAAYTEDDHRRRLRNVGLCNRKIRKCLRRHLIADYLPGQCVYNLGEYPSRTPWEPSEYDERELDRLKEHGIRLIHVMDEWNDRYGLFGRNKLTAVNPDGFRRFVDMVHARGIKVLAYASSGYFVGSDPDYRKAWSRPGDAFGGWWDLTRCSPASPGWRAYFLPRMLKILDDYGVDGLYNDWGYVPNADRKIQAPAPDAVEAFEETPQIDGAEADLLHLIYAEVKRRGGIYKMHADFSNRPLTGGLKVYDYLWVGEGVDSTDGLRRAVKGHEPYVVPCIHGSIAKVEGPDEHFLHAIPYMQFPLLQGGRPLTGERGVIPIPRLPGVKENGFYAEAWKYHQAHPDGPYIYGGWDPIPPDPESRPLHGRWLKKYL</sequence>
<dbReference type="NCBIfam" id="TIGR01409">
    <property type="entry name" value="TAT_signal_seq"/>
    <property type="match status" value="1"/>
</dbReference>
<dbReference type="Proteomes" id="UP000324233">
    <property type="component" value="Chromosome"/>
</dbReference>
<name>A0A5B9W5U9_9BACT</name>
<evidence type="ECO:0000256" key="1">
    <source>
        <dbReference type="SAM" id="MobiDB-lite"/>
    </source>
</evidence>
<dbReference type="InterPro" id="IPR019546">
    <property type="entry name" value="TAT_signal_bac_arc"/>
</dbReference>
<keyword evidence="3" id="KW-1185">Reference proteome</keyword>
<dbReference type="KEGG" id="agv:OJF2_39010"/>
<gene>
    <name evidence="2" type="ORF">OJF2_39010</name>
</gene>
<dbReference type="OrthoDB" id="176168at2"/>
<dbReference type="InterPro" id="IPR017853">
    <property type="entry name" value="GH"/>
</dbReference>
<dbReference type="PROSITE" id="PS51318">
    <property type="entry name" value="TAT"/>
    <property type="match status" value="1"/>
</dbReference>
<feature type="region of interest" description="Disordered" evidence="1">
    <location>
        <begin position="17"/>
        <end position="42"/>
    </location>
</feature>
<feature type="compositionally biased region" description="Low complexity" evidence="1">
    <location>
        <begin position="17"/>
        <end position="30"/>
    </location>
</feature>
<organism evidence="2 3">
    <name type="scientific">Aquisphaera giovannonii</name>
    <dbReference type="NCBI Taxonomy" id="406548"/>
    <lineage>
        <taxon>Bacteria</taxon>
        <taxon>Pseudomonadati</taxon>
        <taxon>Planctomycetota</taxon>
        <taxon>Planctomycetia</taxon>
        <taxon>Isosphaerales</taxon>
        <taxon>Isosphaeraceae</taxon>
        <taxon>Aquisphaera</taxon>
    </lineage>
</organism>
<protein>
    <recommendedName>
        <fullName evidence="4">Twin-arginine translocation signal domain-containing protein</fullName>
    </recommendedName>
</protein>
<dbReference type="EMBL" id="CP042997">
    <property type="protein sequence ID" value="QEH35350.1"/>
    <property type="molecule type" value="Genomic_DNA"/>
</dbReference>
<evidence type="ECO:0008006" key="4">
    <source>
        <dbReference type="Google" id="ProtNLM"/>
    </source>
</evidence>
<evidence type="ECO:0000313" key="2">
    <source>
        <dbReference type="EMBL" id="QEH35350.1"/>
    </source>
</evidence>
<reference evidence="2 3" key="1">
    <citation type="submission" date="2019-08" db="EMBL/GenBank/DDBJ databases">
        <title>Deep-cultivation of Planctomycetes and their phenomic and genomic characterization uncovers novel biology.</title>
        <authorList>
            <person name="Wiegand S."/>
            <person name="Jogler M."/>
            <person name="Boedeker C."/>
            <person name="Pinto D."/>
            <person name="Vollmers J."/>
            <person name="Rivas-Marin E."/>
            <person name="Kohn T."/>
            <person name="Peeters S.H."/>
            <person name="Heuer A."/>
            <person name="Rast P."/>
            <person name="Oberbeckmann S."/>
            <person name="Bunk B."/>
            <person name="Jeske O."/>
            <person name="Meyerdierks A."/>
            <person name="Storesund J.E."/>
            <person name="Kallscheuer N."/>
            <person name="Luecker S."/>
            <person name="Lage O.M."/>
            <person name="Pohl T."/>
            <person name="Merkel B.J."/>
            <person name="Hornburger P."/>
            <person name="Mueller R.-W."/>
            <person name="Bruemmer F."/>
            <person name="Labrenz M."/>
            <person name="Spormann A.M."/>
            <person name="Op den Camp H."/>
            <person name="Overmann J."/>
            <person name="Amann R."/>
            <person name="Jetten M.S.M."/>
            <person name="Mascher T."/>
            <person name="Medema M.H."/>
            <person name="Devos D.P."/>
            <person name="Kaster A.-K."/>
            <person name="Ovreas L."/>
            <person name="Rohde M."/>
            <person name="Galperin M.Y."/>
            <person name="Jogler C."/>
        </authorList>
    </citation>
    <scope>NUCLEOTIDE SEQUENCE [LARGE SCALE GENOMIC DNA]</scope>
    <source>
        <strain evidence="2 3">OJF2</strain>
    </source>
</reference>
<evidence type="ECO:0000313" key="3">
    <source>
        <dbReference type="Proteomes" id="UP000324233"/>
    </source>
</evidence>
<dbReference type="Gene3D" id="3.20.20.80">
    <property type="entry name" value="Glycosidases"/>
    <property type="match status" value="1"/>
</dbReference>
<dbReference type="AlphaFoldDB" id="A0A5B9W5U9"/>
<proteinExistence type="predicted"/>
<dbReference type="SUPFAM" id="SSF51445">
    <property type="entry name" value="(Trans)glycosidases"/>
    <property type="match status" value="1"/>
</dbReference>
<feature type="compositionally biased region" description="Pro residues" evidence="1">
    <location>
        <begin position="31"/>
        <end position="41"/>
    </location>
</feature>